<evidence type="ECO:0000256" key="2">
    <source>
        <dbReference type="ARBA" id="ARBA00023004"/>
    </source>
</evidence>
<gene>
    <name evidence="5" type="ORF">GCM10010995_24890</name>
</gene>
<dbReference type="RefSeq" id="WP_117003795.1">
    <property type="nucleotide sequence ID" value="NZ_BMJS01000042.1"/>
</dbReference>
<comment type="caution">
    <text evidence="5">The sequence shown here is derived from an EMBL/GenBank/DDBJ whole genome shotgun (WGS) entry which is preliminary data.</text>
</comment>
<dbReference type="InterPro" id="IPR017900">
    <property type="entry name" value="4Fe4S_Fe_S_CS"/>
</dbReference>
<accession>A0A8J2Z6S6</accession>
<dbReference type="Pfam" id="PF17179">
    <property type="entry name" value="Fer4_22"/>
    <property type="match status" value="1"/>
</dbReference>
<feature type="domain" description="4Fe-4S ferredoxin-type" evidence="4">
    <location>
        <begin position="249"/>
        <end position="281"/>
    </location>
</feature>
<dbReference type="Gene3D" id="1.10.1060.10">
    <property type="entry name" value="Alpha-helical ferredoxin"/>
    <property type="match status" value="1"/>
</dbReference>
<dbReference type="OrthoDB" id="9795302at2"/>
<keyword evidence="2" id="KW-0408">Iron</keyword>
<dbReference type="PROSITE" id="PS00198">
    <property type="entry name" value="4FE4S_FER_1"/>
    <property type="match status" value="2"/>
</dbReference>
<evidence type="ECO:0000313" key="5">
    <source>
        <dbReference type="EMBL" id="GGG06374.1"/>
    </source>
</evidence>
<dbReference type="GO" id="GO:0046872">
    <property type="term" value="F:metal ion binding"/>
    <property type="evidence" value="ECO:0007669"/>
    <property type="project" value="UniProtKB-KW"/>
</dbReference>
<dbReference type="PANTHER" id="PTHR40447">
    <property type="entry name" value="ANAEROBIC SULFITE REDUCTASE SUBUNIT A"/>
    <property type="match status" value="1"/>
</dbReference>
<dbReference type="AlphaFoldDB" id="A0A8J2Z6S6"/>
<proteinExistence type="predicted"/>
<dbReference type="GO" id="GO:0051536">
    <property type="term" value="F:iron-sulfur cluster binding"/>
    <property type="evidence" value="ECO:0007669"/>
    <property type="project" value="UniProtKB-KW"/>
</dbReference>
<dbReference type="InterPro" id="IPR017896">
    <property type="entry name" value="4Fe4S_Fe-S-bd"/>
</dbReference>
<keyword evidence="6" id="KW-1185">Reference proteome</keyword>
<protein>
    <submittedName>
        <fullName evidence="5">Cytochrome c</fullName>
    </submittedName>
</protein>
<reference evidence="5" key="1">
    <citation type="journal article" date="2014" name="Int. J. Syst. Evol. Microbiol.">
        <title>Complete genome sequence of Corynebacterium casei LMG S-19264T (=DSM 44701T), isolated from a smear-ripened cheese.</title>
        <authorList>
            <consortium name="US DOE Joint Genome Institute (JGI-PGF)"/>
            <person name="Walter F."/>
            <person name="Albersmeier A."/>
            <person name="Kalinowski J."/>
            <person name="Ruckert C."/>
        </authorList>
    </citation>
    <scope>NUCLEOTIDE SEQUENCE</scope>
    <source>
        <strain evidence="5">CGMCC 1.15758</strain>
    </source>
</reference>
<dbReference type="InterPro" id="IPR009051">
    <property type="entry name" value="Helical_ferredxn"/>
</dbReference>
<dbReference type="EMBL" id="BMJS01000042">
    <property type="protein sequence ID" value="GGG06374.1"/>
    <property type="molecule type" value="Genomic_DNA"/>
</dbReference>
<dbReference type="PANTHER" id="PTHR40447:SF1">
    <property type="entry name" value="ANAEROBIC SULFITE REDUCTASE SUBUNIT A"/>
    <property type="match status" value="1"/>
</dbReference>
<keyword evidence="1" id="KW-0479">Metal-binding</keyword>
<evidence type="ECO:0000256" key="3">
    <source>
        <dbReference type="ARBA" id="ARBA00023014"/>
    </source>
</evidence>
<name>A0A8J2Z6S6_9GAMM</name>
<evidence type="ECO:0000256" key="1">
    <source>
        <dbReference type="ARBA" id="ARBA00022723"/>
    </source>
</evidence>
<keyword evidence="3" id="KW-0411">Iron-sulfur</keyword>
<evidence type="ECO:0000313" key="6">
    <source>
        <dbReference type="Proteomes" id="UP000636949"/>
    </source>
</evidence>
<dbReference type="Proteomes" id="UP000636949">
    <property type="component" value="Unassembled WGS sequence"/>
</dbReference>
<dbReference type="SUPFAM" id="SSF46548">
    <property type="entry name" value="alpha-helical ferredoxin"/>
    <property type="match status" value="1"/>
</dbReference>
<dbReference type="PROSITE" id="PS51379">
    <property type="entry name" value="4FE4S_FER_2"/>
    <property type="match status" value="2"/>
</dbReference>
<sequence length="377" mass="43386">MSQFYFLAHEYLDDLISALKTQGFEVKAPIVDDQAIVYDDIEKAAELPWGYVDEQKPAHYHVKKTNENKAFAWSLPVQSVKPMLFKEKEALWQVKRDDSGKLTFEQALNKQKYAVLGVRPCDLRAIEIQDRVFIENAYQDVRYKARREAMFIIAANCTSCHSNCFCISLGDSPYADKGFEWAMTEINDGFVVESGSDKGRALIEQLQLNPATGAQTYEAEQRVKAVYAMQEKSIPPLTTVEKALFANLDHPQWDDVAKRCLSCGSCTQSCPTCFCHTEKEEPDLEGQISTHLREWDSCFGLDHSYTHGELYREEPKHRYRQWLTHKFSTWREQFRTKGCVGCGRCITWCPVSIDVTDEINIICQKKQNKQEKQEKKA</sequence>
<organism evidence="5 6">
    <name type="scientific">Cysteiniphilum litorale</name>
    <dbReference type="NCBI Taxonomy" id="2056700"/>
    <lineage>
        <taxon>Bacteria</taxon>
        <taxon>Pseudomonadati</taxon>
        <taxon>Pseudomonadota</taxon>
        <taxon>Gammaproteobacteria</taxon>
        <taxon>Thiotrichales</taxon>
        <taxon>Fastidiosibacteraceae</taxon>
        <taxon>Cysteiniphilum</taxon>
    </lineage>
</organism>
<reference evidence="5" key="2">
    <citation type="submission" date="2020-09" db="EMBL/GenBank/DDBJ databases">
        <authorList>
            <person name="Sun Q."/>
            <person name="Zhou Y."/>
        </authorList>
    </citation>
    <scope>NUCLEOTIDE SEQUENCE</scope>
    <source>
        <strain evidence="5">CGMCC 1.15758</strain>
    </source>
</reference>
<feature type="domain" description="4Fe-4S ferredoxin-type" evidence="4">
    <location>
        <begin position="330"/>
        <end position="358"/>
    </location>
</feature>
<evidence type="ECO:0000259" key="4">
    <source>
        <dbReference type="PROSITE" id="PS51379"/>
    </source>
</evidence>